<dbReference type="Pfam" id="PF00057">
    <property type="entry name" value="Ldl_recept_a"/>
    <property type="match status" value="1"/>
</dbReference>
<keyword evidence="3" id="KW-0812">Transmembrane</keyword>
<name>A0A9J7LZ60_BRAFL</name>
<gene>
    <name evidence="10" type="primary">LOC118426259</name>
</gene>
<keyword evidence="6" id="KW-0472">Membrane</keyword>
<dbReference type="Gene3D" id="4.10.1220.10">
    <property type="entry name" value="EGF-type module"/>
    <property type="match status" value="1"/>
</dbReference>
<evidence type="ECO:0000313" key="10">
    <source>
        <dbReference type="RefSeq" id="XP_035691428.1"/>
    </source>
</evidence>
<protein>
    <submittedName>
        <fullName evidence="10">Low-density lipoprotein receptor-like</fullName>
    </submittedName>
</protein>
<evidence type="ECO:0000256" key="4">
    <source>
        <dbReference type="ARBA" id="ARBA00022737"/>
    </source>
</evidence>
<dbReference type="PROSITE" id="PS01209">
    <property type="entry name" value="LDLRA_1"/>
    <property type="match status" value="1"/>
</dbReference>
<evidence type="ECO:0000256" key="6">
    <source>
        <dbReference type="ARBA" id="ARBA00023136"/>
    </source>
</evidence>
<keyword evidence="4" id="KW-0677">Repeat</keyword>
<dbReference type="SUPFAM" id="SSF57424">
    <property type="entry name" value="LDL receptor-like module"/>
    <property type="match status" value="3"/>
</dbReference>
<comment type="caution">
    <text evidence="8">Lacks conserved residue(s) required for the propagation of feature annotation.</text>
</comment>
<dbReference type="InterPro" id="IPR002172">
    <property type="entry name" value="LDrepeatLR_classA_rpt"/>
</dbReference>
<dbReference type="CDD" id="cd00112">
    <property type="entry name" value="LDLa"/>
    <property type="match status" value="1"/>
</dbReference>
<dbReference type="PANTHER" id="PTHR24270:SF62">
    <property type="entry name" value="LOW-DENSITY LIPOPROTEIN RECEPTOR-RELATED PROTEIN 2"/>
    <property type="match status" value="1"/>
</dbReference>
<organism evidence="9 10">
    <name type="scientific">Branchiostoma floridae</name>
    <name type="common">Florida lancelet</name>
    <name type="synonym">Amphioxus</name>
    <dbReference type="NCBI Taxonomy" id="7739"/>
    <lineage>
        <taxon>Eukaryota</taxon>
        <taxon>Metazoa</taxon>
        <taxon>Chordata</taxon>
        <taxon>Cephalochordata</taxon>
        <taxon>Leptocardii</taxon>
        <taxon>Amphioxiformes</taxon>
        <taxon>Branchiostomatidae</taxon>
        <taxon>Branchiostoma</taxon>
    </lineage>
</organism>
<comment type="subcellular location">
    <subcellularLocation>
        <location evidence="2">Endomembrane system</location>
    </subcellularLocation>
    <subcellularLocation>
        <location evidence="1">Membrane</location>
        <topology evidence="1">Single-pass membrane protein</topology>
    </subcellularLocation>
</comment>
<accession>A0A9J7LZ60</accession>
<evidence type="ECO:0000256" key="7">
    <source>
        <dbReference type="ARBA" id="ARBA00023157"/>
    </source>
</evidence>
<dbReference type="InterPro" id="IPR036055">
    <property type="entry name" value="LDL_receptor-like_sf"/>
</dbReference>
<dbReference type="KEGG" id="bfo:118426259"/>
<dbReference type="GO" id="GO:0012505">
    <property type="term" value="C:endomembrane system"/>
    <property type="evidence" value="ECO:0007669"/>
    <property type="project" value="UniProtKB-SubCell"/>
</dbReference>
<evidence type="ECO:0000256" key="5">
    <source>
        <dbReference type="ARBA" id="ARBA00022989"/>
    </source>
</evidence>
<dbReference type="Gene3D" id="4.10.400.10">
    <property type="entry name" value="Low-density Lipoprotein Receptor"/>
    <property type="match status" value="1"/>
</dbReference>
<evidence type="ECO:0000256" key="8">
    <source>
        <dbReference type="PROSITE-ProRule" id="PRU00124"/>
    </source>
</evidence>
<dbReference type="GO" id="GO:0016192">
    <property type="term" value="P:vesicle-mediated transport"/>
    <property type="evidence" value="ECO:0007669"/>
    <property type="project" value="UniProtKB-ARBA"/>
</dbReference>
<keyword evidence="5" id="KW-1133">Transmembrane helix</keyword>
<dbReference type="InterPro" id="IPR050685">
    <property type="entry name" value="LDLR"/>
</dbReference>
<evidence type="ECO:0000256" key="3">
    <source>
        <dbReference type="ARBA" id="ARBA00022692"/>
    </source>
</evidence>
<evidence type="ECO:0000313" key="9">
    <source>
        <dbReference type="Proteomes" id="UP000001554"/>
    </source>
</evidence>
<dbReference type="PRINTS" id="PR00261">
    <property type="entry name" value="LDLRECEPTOR"/>
</dbReference>
<dbReference type="Proteomes" id="UP000001554">
    <property type="component" value="Chromosome 11"/>
</dbReference>
<dbReference type="GO" id="GO:0016020">
    <property type="term" value="C:membrane"/>
    <property type="evidence" value="ECO:0007669"/>
    <property type="project" value="UniProtKB-SubCell"/>
</dbReference>
<feature type="disulfide bond" evidence="8">
    <location>
        <begin position="152"/>
        <end position="167"/>
    </location>
</feature>
<dbReference type="PANTHER" id="PTHR24270">
    <property type="entry name" value="LOW-DENSITY LIPOPROTEIN RECEPTOR-RELATED"/>
    <property type="match status" value="1"/>
</dbReference>
<dbReference type="GeneID" id="118426259"/>
<dbReference type="OrthoDB" id="10029595at2759"/>
<reference evidence="10" key="2">
    <citation type="submission" date="2025-08" db="UniProtKB">
        <authorList>
            <consortium name="RefSeq"/>
        </authorList>
    </citation>
    <scope>IDENTIFICATION</scope>
    <source>
        <strain evidence="10">S238N-H82</strain>
        <tissue evidence="10">Testes</tissue>
    </source>
</reference>
<dbReference type="PROSITE" id="PS50068">
    <property type="entry name" value="LDLRA_2"/>
    <property type="match status" value="2"/>
</dbReference>
<sequence length="188" mass="21170">MCYEITSQFSPCRDDDSSEVFHDSEACDGRVDCSTGKDEANCEGCAMECFTGLDDPCIPHGWICDDIEDCMDGKDEQRCLYGVSKDCFFSCFNNFTCLPTLELGDGHRDCEFGEDEIPNYIEESLRDHWGFCSYNCTSVYGNALCVPDAFRCDGDADCLEGEDEQMCSGYTTFQSYEATENNPVSRYR</sequence>
<proteinExistence type="predicted"/>
<evidence type="ECO:0000256" key="1">
    <source>
        <dbReference type="ARBA" id="ARBA00004167"/>
    </source>
</evidence>
<evidence type="ECO:0000256" key="2">
    <source>
        <dbReference type="ARBA" id="ARBA00004308"/>
    </source>
</evidence>
<keyword evidence="7 8" id="KW-1015">Disulfide bond</keyword>
<dbReference type="InterPro" id="IPR023415">
    <property type="entry name" value="LDLR_class-A_CS"/>
</dbReference>
<feature type="disulfide bond" evidence="8">
    <location>
        <begin position="64"/>
        <end position="79"/>
    </location>
</feature>
<reference evidence="9" key="1">
    <citation type="journal article" date="2020" name="Nat. Ecol. Evol.">
        <title>Deeply conserved synteny resolves early events in vertebrate evolution.</title>
        <authorList>
            <person name="Simakov O."/>
            <person name="Marletaz F."/>
            <person name="Yue J.X."/>
            <person name="O'Connell B."/>
            <person name="Jenkins J."/>
            <person name="Brandt A."/>
            <person name="Calef R."/>
            <person name="Tung C.H."/>
            <person name="Huang T.K."/>
            <person name="Schmutz J."/>
            <person name="Satoh N."/>
            <person name="Yu J.K."/>
            <person name="Putnam N.H."/>
            <person name="Green R.E."/>
            <person name="Rokhsar D.S."/>
        </authorList>
    </citation>
    <scope>NUCLEOTIDE SEQUENCE [LARGE SCALE GENOMIC DNA]</scope>
    <source>
        <strain evidence="9">S238N-H82</strain>
    </source>
</reference>
<dbReference type="RefSeq" id="XP_035691428.1">
    <property type="nucleotide sequence ID" value="XM_035835535.1"/>
</dbReference>
<dbReference type="SMART" id="SM00192">
    <property type="entry name" value="LDLa"/>
    <property type="match status" value="4"/>
</dbReference>
<keyword evidence="9" id="KW-1185">Reference proteome</keyword>
<dbReference type="AlphaFoldDB" id="A0A9J7LZ60"/>
<dbReference type="OMA" id="LCKDQRS"/>